<keyword evidence="2 8" id="KW-0949">S-adenosyl-L-methionine</keyword>
<feature type="binding site" evidence="8">
    <location>
        <position position="26"/>
    </location>
    <ligand>
        <name>substrate</name>
    </ligand>
</feature>
<comment type="subunit">
    <text evidence="8">Homodimer.</text>
</comment>
<evidence type="ECO:0000313" key="10">
    <source>
        <dbReference type="EMBL" id="GAV26124.1"/>
    </source>
</evidence>
<dbReference type="HAMAP" id="MF_00917">
    <property type="entry name" value="QueE"/>
    <property type="match status" value="1"/>
</dbReference>
<keyword evidence="11" id="KW-1185">Reference proteome</keyword>
<dbReference type="GO" id="GO:0008616">
    <property type="term" value="P:tRNA queuosine(34) biosynthetic process"/>
    <property type="evidence" value="ECO:0007669"/>
    <property type="project" value="UniProtKB-UniRule"/>
</dbReference>
<comment type="function">
    <text evidence="8">Catalyzes the complex heterocyclic radical-mediated conversion of 6-carboxy-5,6,7,8-tetrahydropterin (CPH4) to 7-carboxy-7-deazaguanine (CDG), a step common to the biosynthetic pathways of all 7-deazapurine-containing compounds.</text>
</comment>
<dbReference type="CDD" id="cd01335">
    <property type="entry name" value="Radical_SAM"/>
    <property type="match status" value="1"/>
</dbReference>
<evidence type="ECO:0000256" key="2">
    <source>
        <dbReference type="ARBA" id="ARBA00022691"/>
    </source>
</evidence>
<keyword evidence="7 8" id="KW-0456">Lyase</keyword>
<dbReference type="RefSeq" id="WP_075866293.1">
    <property type="nucleotide sequence ID" value="NZ_BDJL01000132.1"/>
</dbReference>
<comment type="cofactor">
    <cofactor evidence="8">
        <name>[4Fe-4S] cluster</name>
        <dbReference type="ChEBI" id="CHEBI:49883"/>
    </cofactor>
    <text evidence="8">Binds 1 [4Fe-4S] cluster. The cluster is coordinated with 3 cysteines and an exchangeable S-adenosyl-L-methionine.</text>
</comment>
<dbReference type="SFLD" id="SFLDS00029">
    <property type="entry name" value="Radical_SAM"/>
    <property type="match status" value="1"/>
</dbReference>
<proteinExistence type="inferred from homology"/>
<comment type="cofactor">
    <cofactor evidence="8">
        <name>Mg(2+)</name>
        <dbReference type="ChEBI" id="CHEBI:18420"/>
    </cofactor>
</comment>
<evidence type="ECO:0000259" key="9">
    <source>
        <dbReference type="PROSITE" id="PS51918"/>
    </source>
</evidence>
<dbReference type="GO" id="GO:0000287">
    <property type="term" value="F:magnesium ion binding"/>
    <property type="evidence" value="ECO:0007669"/>
    <property type="project" value="UniProtKB-UniRule"/>
</dbReference>
<dbReference type="PROSITE" id="PS51918">
    <property type="entry name" value="RADICAL_SAM"/>
    <property type="match status" value="1"/>
</dbReference>
<evidence type="ECO:0000256" key="7">
    <source>
        <dbReference type="ARBA" id="ARBA00023239"/>
    </source>
</evidence>
<dbReference type="PANTHER" id="PTHR42836:SF1">
    <property type="entry name" value="7-CARBOXY-7-DEAZAGUANINE SYNTHASE"/>
    <property type="match status" value="1"/>
</dbReference>
<feature type="binding site" evidence="8">
    <location>
        <position position="30"/>
    </location>
    <ligand>
        <name>[4Fe-4S] cluster</name>
        <dbReference type="ChEBI" id="CHEBI:49883"/>
        <note>4Fe-4S-S-AdoMet</note>
    </ligand>
</feature>
<comment type="catalytic activity">
    <reaction evidence="8">
        <text>6-carboxy-5,6,7,8-tetrahydropterin + H(+) = 7-carboxy-7-carbaguanine + NH4(+)</text>
        <dbReference type="Rhea" id="RHEA:27974"/>
        <dbReference type="ChEBI" id="CHEBI:15378"/>
        <dbReference type="ChEBI" id="CHEBI:28938"/>
        <dbReference type="ChEBI" id="CHEBI:61032"/>
        <dbReference type="ChEBI" id="CHEBI:61036"/>
        <dbReference type="EC" id="4.3.99.3"/>
    </reaction>
</comment>
<feature type="binding site" evidence="8">
    <location>
        <position position="91"/>
    </location>
    <ligand>
        <name>S-adenosyl-L-methionine</name>
        <dbReference type="ChEBI" id="CHEBI:59789"/>
    </ligand>
</feature>
<dbReference type="SUPFAM" id="SSF102114">
    <property type="entry name" value="Radical SAM enzymes"/>
    <property type="match status" value="1"/>
</dbReference>
<dbReference type="GO" id="GO:0051539">
    <property type="term" value="F:4 iron, 4 sulfur cluster binding"/>
    <property type="evidence" value="ECO:0007669"/>
    <property type="project" value="UniProtKB-UniRule"/>
</dbReference>
<feature type="binding site" evidence="8">
    <location>
        <position position="89"/>
    </location>
    <ligand>
        <name>substrate</name>
    </ligand>
</feature>
<evidence type="ECO:0000256" key="5">
    <source>
        <dbReference type="ARBA" id="ARBA00023004"/>
    </source>
</evidence>
<feature type="binding site" evidence="8">
    <location>
        <begin position="36"/>
        <end position="38"/>
    </location>
    <ligand>
        <name>S-adenosyl-L-methionine</name>
        <dbReference type="ChEBI" id="CHEBI:59789"/>
    </ligand>
</feature>
<dbReference type="EMBL" id="BDJL01000132">
    <property type="protein sequence ID" value="GAV26124.1"/>
    <property type="molecule type" value="Genomic_DNA"/>
</dbReference>
<comment type="cofactor">
    <cofactor evidence="8">
        <name>S-adenosyl-L-methionine</name>
        <dbReference type="ChEBI" id="CHEBI:59789"/>
    </cofactor>
    <text evidence="8">Binds 1 S-adenosyl-L-methionine per subunit.</text>
</comment>
<evidence type="ECO:0000256" key="8">
    <source>
        <dbReference type="HAMAP-Rule" id="MF_00917"/>
    </source>
</evidence>
<sequence length="238" mass="27339">MANIVEIFPSIQGEGLYAGVSTLFIRFSGCNLNCSYCDTEDAREKKERFTVKKEDGSLLEFLNPVTPEKLVEILRENYDFTYYPQLALTGGEPLLHSAFLKEFLRKLSYPGEVLLETNGTLPENLKEVLRYVDIVSQDYKLQPFVTNEYHAIHREFLRIAAAKKTYVKMVLSPEVEDRVFNEALESIAAVNSYIPLILQPVTPIAYSLDFILGKQKKALEKLWEVRVIPQIHKFLQLK</sequence>
<feature type="binding site" evidence="8">
    <location>
        <position position="34"/>
    </location>
    <ligand>
        <name>[4Fe-4S] cluster</name>
        <dbReference type="ChEBI" id="CHEBI:49883"/>
        <note>4Fe-4S-S-AdoMet</note>
    </ligand>
</feature>
<dbReference type="Gene3D" id="3.20.20.70">
    <property type="entry name" value="Aldolase class I"/>
    <property type="match status" value="1"/>
</dbReference>
<comment type="pathway">
    <text evidence="8">Purine metabolism; 7-cyano-7-deazaguanine biosynthesis.</text>
</comment>
<comment type="caution">
    <text evidence="8">Lacks conserved residue(s) required for the propagation of feature annotation.</text>
</comment>
<dbReference type="GO" id="GO:0016840">
    <property type="term" value="F:carbon-nitrogen lyase activity"/>
    <property type="evidence" value="ECO:0007669"/>
    <property type="project" value="UniProtKB-UniRule"/>
</dbReference>
<dbReference type="InterPro" id="IPR058240">
    <property type="entry name" value="rSAM_sf"/>
</dbReference>
<name>A0A1L8D4T0_9THEO</name>
<reference evidence="11" key="1">
    <citation type="submission" date="2016-12" db="EMBL/GenBank/DDBJ databases">
        <title>Draft Genome Sequences od Carboxydothermus pertinax and islandicus, Hydrogenogenic Carboxydotrophic Bacteria.</title>
        <authorList>
            <person name="Fukuyama Y."/>
            <person name="Ohmae K."/>
            <person name="Yoneda Y."/>
            <person name="Yoshida T."/>
            <person name="Sako Y."/>
        </authorList>
    </citation>
    <scope>NUCLEOTIDE SEQUENCE [LARGE SCALE GENOMIC DNA]</scope>
    <source>
        <strain evidence="11">SET</strain>
    </source>
</reference>
<keyword evidence="5 8" id="KW-0408">Iron</keyword>
<comment type="similarity">
    <text evidence="8">Belongs to the radical SAM superfamily. 7-carboxy-7-deazaguanine synthase family.</text>
</comment>
<gene>
    <name evidence="8" type="primary">queE</name>
    <name evidence="10" type="ORF">ciss_20570</name>
</gene>
<dbReference type="InterPro" id="IPR024924">
    <property type="entry name" value="7-CO-7-deazaguanine_synth-like"/>
</dbReference>
<feature type="domain" description="Radical SAM core" evidence="9">
    <location>
        <begin position="17"/>
        <end position="238"/>
    </location>
</feature>
<keyword evidence="6 8" id="KW-0411">Iron-sulfur</keyword>
<dbReference type="UniPathway" id="UPA00391"/>
<dbReference type="STRING" id="661089.ciss_20570"/>
<feature type="binding site" evidence="8">
    <location>
        <position position="39"/>
    </location>
    <ligand>
        <name>Mg(2+)</name>
        <dbReference type="ChEBI" id="CHEBI:18420"/>
    </ligand>
</feature>
<feature type="binding site" evidence="8">
    <location>
        <position position="37"/>
    </location>
    <ligand>
        <name>[4Fe-4S] cluster</name>
        <dbReference type="ChEBI" id="CHEBI:49883"/>
        <note>4Fe-4S-S-AdoMet</note>
    </ligand>
</feature>
<comment type="caution">
    <text evidence="10">The sequence shown here is derived from an EMBL/GenBank/DDBJ whole genome shotgun (WGS) entry which is preliminary data.</text>
</comment>
<dbReference type="Pfam" id="PF04055">
    <property type="entry name" value="Radical_SAM"/>
    <property type="match status" value="1"/>
</dbReference>
<evidence type="ECO:0000256" key="3">
    <source>
        <dbReference type="ARBA" id="ARBA00022723"/>
    </source>
</evidence>
<evidence type="ECO:0000256" key="1">
    <source>
        <dbReference type="ARBA" id="ARBA00022485"/>
    </source>
</evidence>
<keyword evidence="8" id="KW-0671">Queuosine biosynthesis</keyword>
<keyword evidence="4 8" id="KW-0460">Magnesium</keyword>
<dbReference type="EC" id="4.3.99.3" evidence="8"/>
<dbReference type="OrthoDB" id="9792276at2"/>
<evidence type="ECO:0000313" key="11">
    <source>
        <dbReference type="Proteomes" id="UP000187338"/>
    </source>
</evidence>
<feature type="binding site" evidence="8">
    <location>
        <begin position="11"/>
        <end position="13"/>
    </location>
    <ligand>
        <name>substrate</name>
    </ligand>
</feature>
<dbReference type="PANTHER" id="PTHR42836">
    <property type="entry name" value="7-CARBOXY-7-DEAZAGUANINE SYNTHASE"/>
    <property type="match status" value="1"/>
</dbReference>
<protein>
    <recommendedName>
        <fullName evidence="8">7-carboxy-7-deazaguanine synthase</fullName>
        <shortName evidence="8">CDG synthase</shortName>
        <ecNumber evidence="8">4.3.99.3</ecNumber>
    </recommendedName>
    <alternativeName>
        <fullName evidence="8">Queuosine biosynthesis protein QueE</fullName>
    </alternativeName>
</protein>
<evidence type="ECO:0000256" key="4">
    <source>
        <dbReference type="ARBA" id="ARBA00022842"/>
    </source>
</evidence>
<dbReference type="GO" id="GO:1904047">
    <property type="term" value="F:S-adenosyl-L-methionine binding"/>
    <property type="evidence" value="ECO:0007669"/>
    <property type="project" value="UniProtKB-UniRule"/>
</dbReference>
<organism evidence="10 11">
    <name type="scientific">Carboxydothermus islandicus</name>
    <dbReference type="NCBI Taxonomy" id="661089"/>
    <lineage>
        <taxon>Bacteria</taxon>
        <taxon>Bacillati</taxon>
        <taxon>Bacillota</taxon>
        <taxon>Clostridia</taxon>
        <taxon>Thermoanaerobacterales</taxon>
        <taxon>Thermoanaerobacteraceae</taxon>
        <taxon>Carboxydothermus</taxon>
    </lineage>
</organism>
<dbReference type="Proteomes" id="UP000187338">
    <property type="component" value="Unassembled WGS sequence"/>
</dbReference>
<keyword evidence="3 8" id="KW-0479">Metal-binding</keyword>
<accession>A0A1L8D4T0</accession>
<dbReference type="InterPro" id="IPR007197">
    <property type="entry name" value="rSAM"/>
</dbReference>
<dbReference type="AlphaFoldDB" id="A0A1L8D4T0"/>
<keyword evidence="1 8" id="KW-0004">4Fe-4S</keyword>
<dbReference type="PIRSF" id="PIRSF000370">
    <property type="entry name" value="QueE"/>
    <property type="match status" value="1"/>
</dbReference>
<dbReference type="InterPro" id="IPR013785">
    <property type="entry name" value="Aldolase_TIM"/>
</dbReference>
<evidence type="ECO:0000256" key="6">
    <source>
        <dbReference type="ARBA" id="ARBA00023014"/>
    </source>
</evidence>